<dbReference type="RefSeq" id="WP_317477372.1">
    <property type="nucleotide sequence ID" value="NZ_JARQTW010000012.1"/>
</dbReference>
<dbReference type="PANTHER" id="PTHR18952">
    <property type="entry name" value="CARBONIC ANHYDRASE"/>
    <property type="match status" value="1"/>
</dbReference>
<comment type="catalytic activity">
    <reaction evidence="6">
        <text>hydrogencarbonate + H(+) = CO2 + H2O</text>
        <dbReference type="Rhea" id="RHEA:10748"/>
        <dbReference type="ChEBI" id="CHEBI:15377"/>
        <dbReference type="ChEBI" id="CHEBI:15378"/>
        <dbReference type="ChEBI" id="CHEBI:16526"/>
        <dbReference type="ChEBI" id="CHEBI:17544"/>
        <dbReference type="EC" id="4.2.1.1"/>
    </reaction>
</comment>
<dbReference type="Gene3D" id="3.10.200.10">
    <property type="entry name" value="Alpha carbonic anhydrase"/>
    <property type="match status" value="1"/>
</dbReference>
<evidence type="ECO:0000256" key="1">
    <source>
        <dbReference type="ARBA" id="ARBA00010718"/>
    </source>
</evidence>
<evidence type="ECO:0000256" key="7">
    <source>
        <dbReference type="SAM" id="SignalP"/>
    </source>
</evidence>
<dbReference type="GO" id="GO:0004089">
    <property type="term" value="F:carbonate dehydratase activity"/>
    <property type="evidence" value="ECO:0007669"/>
    <property type="project" value="UniProtKB-EC"/>
</dbReference>
<dbReference type="InterPro" id="IPR036398">
    <property type="entry name" value="CA_dom_sf"/>
</dbReference>
<keyword evidence="5" id="KW-0456">Lyase</keyword>
<sequence length="247" mass="27483">MKSFRFLLSMSIFISLPLYAAQGHHHWGYSGQGNPENWGELSQEFITCKIGKNQSPVNISKSIPVQRQDLKISYPALSLKLENNGHTLQASNIDQSPSIRIDDKTFMLKQFHFHTPSEHTFKEQHFPMEAHFVHQSSQGELAVLAVIFKAGKDNPALAPIVRQSLKSGESVTLQQPSDIQGLLPKKSTHLRLNGSLTTPPCTEGVTWVILETPVEAGPAQIQAIEAMVGHNNRPVQPINSRLIIQEK</sequence>
<evidence type="ECO:0000256" key="2">
    <source>
        <dbReference type="ARBA" id="ARBA00012925"/>
    </source>
</evidence>
<keyword evidence="4" id="KW-0862">Zinc</keyword>
<evidence type="ECO:0000256" key="5">
    <source>
        <dbReference type="ARBA" id="ARBA00023239"/>
    </source>
</evidence>
<dbReference type="Pfam" id="PF00194">
    <property type="entry name" value="Carb_anhydrase"/>
    <property type="match status" value="1"/>
</dbReference>
<comment type="caution">
    <text evidence="9">The sequence shown here is derived from an EMBL/GenBank/DDBJ whole genome shotgun (WGS) entry which is preliminary data.</text>
</comment>
<dbReference type="InterPro" id="IPR041891">
    <property type="entry name" value="Alpha_CA_prokaryot-like"/>
</dbReference>
<dbReference type="EMBL" id="JARQTW010000012">
    <property type="protein sequence ID" value="MDG2950347.1"/>
    <property type="molecule type" value="Genomic_DNA"/>
</dbReference>
<keyword evidence="3" id="KW-0479">Metal-binding</keyword>
<dbReference type="AlphaFoldDB" id="A0AAW6QA31"/>
<dbReference type="SUPFAM" id="SSF51069">
    <property type="entry name" value="Carbonic anhydrase"/>
    <property type="match status" value="1"/>
</dbReference>
<accession>A0AAW6QA31</accession>
<protein>
    <recommendedName>
        <fullName evidence="2">carbonic anhydrase</fullName>
        <ecNumber evidence="2">4.2.1.1</ecNumber>
    </recommendedName>
</protein>
<evidence type="ECO:0000313" key="9">
    <source>
        <dbReference type="EMBL" id="MDG2950347.1"/>
    </source>
</evidence>
<reference evidence="9" key="1">
    <citation type="submission" date="2023-03" db="EMBL/GenBank/DDBJ databases">
        <title>Classification of Bisgaard taxon 6 and taxon 10 as Exercitatus varius gen. nov., spec. nov.</title>
        <authorList>
            <person name="Christensen H."/>
        </authorList>
    </citation>
    <scope>NUCLEOTIDE SEQUENCE</scope>
    <source>
        <strain evidence="9">86116</strain>
    </source>
</reference>
<comment type="similarity">
    <text evidence="1">Belongs to the alpha-carbonic anhydrase family.</text>
</comment>
<dbReference type="PANTHER" id="PTHR18952:SF265">
    <property type="entry name" value="CARBONIC ANHYDRASE"/>
    <property type="match status" value="1"/>
</dbReference>
<evidence type="ECO:0000256" key="3">
    <source>
        <dbReference type="ARBA" id="ARBA00022723"/>
    </source>
</evidence>
<dbReference type="GO" id="GO:0008270">
    <property type="term" value="F:zinc ion binding"/>
    <property type="evidence" value="ECO:0007669"/>
    <property type="project" value="InterPro"/>
</dbReference>
<dbReference type="InterPro" id="IPR001148">
    <property type="entry name" value="CA_dom"/>
</dbReference>
<evidence type="ECO:0000313" key="10">
    <source>
        <dbReference type="Proteomes" id="UP001214976"/>
    </source>
</evidence>
<evidence type="ECO:0000256" key="6">
    <source>
        <dbReference type="ARBA" id="ARBA00048348"/>
    </source>
</evidence>
<feature type="domain" description="Alpha-carbonic anhydrase" evidence="8">
    <location>
        <begin position="25"/>
        <end position="247"/>
    </location>
</feature>
<organism evidence="9 10">
    <name type="scientific">Exercitatus varius</name>
    <dbReference type="NCBI Taxonomy" id="67857"/>
    <lineage>
        <taxon>Bacteria</taxon>
        <taxon>Pseudomonadati</taxon>
        <taxon>Pseudomonadota</taxon>
        <taxon>Gammaproteobacteria</taxon>
        <taxon>Pasteurellales</taxon>
        <taxon>Pasteurellaceae</taxon>
        <taxon>Exercitatus</taxon>
    </lineage>
</organism>
<proteinExistence type="inferred from homology"/>
<dbReference type="Proteomes" id="UP001214976">
    <property type="component" value="Unassembled WGS sequence"/>
</dbReference>
<feature type="chain" id="PRO_5043756408" description="carbonic anhydrase" evidence="7">
    <location>
        <begin position="21"/>
        <end position="247"/>
    </location>
</feature>
<evidence type="ECO:0000256" key="4">
    <source>
        <dbReference type="ARBA" id="ARBA00022833"/>
    </source>
</evidence>
<gene>
    <name evidence="9" type="ORF">P7M15_07430</name>
</gene>
<dbReference type="CDD" id="cd03124">
    <property type="entry name" value="alpha_CA_prokaryotic_like"/>
    <property type="match status" value="1"/>
</dbReference>
<dbReference type="SMART" id="SM01057">
    <property type="entry name" value="Carb_anhydrase"/>
    <property type="match status" value="1"/>
</dbReference>
<name>A0AAW6QA31_9PAST</name>
<evidence type="ECO:0000259" key="8">
    <source>
        <dbReference type="PROSITE" id="PS51144"/>
    </source>
</evidence>
<dbReference type="InterPro" id="IPR023561">
    <property type="entry name" value="Carbonic_anhydrase_a-class"/>
</dbReference>
<keyword evidence="7" id="KW-0732">Signal</keyword>
<dbReference type="PROSITE" id="PS51144">
    <property type="entry name" value="ALPHA_CA_2"/>
    <property type="match status" value="1"/>
</dbReference>
<dbReference type="EC" id="4.2.1.1" evidence="2"/>
<feature type="signal peptide" evidence="7">
    <location>
        <begin position="1"/>
        <end position="20"/>
    </location>
</feature>